<comment type="caution">
    <text evidence="3">The sequence shown here is derived from an EMBL/GenBank/DDBJ whole genome shotgun (WGS) entry which is preliminary data.</text>
</comment>
<reference evidence="3" key="2">
    <citation type="submission" date="2022-01" db="EMBL/GenBank/DDBJ databases">
        <authorList>
            <person name="Yamashiro T."/>
            <person name="Shiraishi A."/>
            <person name="Satake H."/>
            <person name="Nakayama K."/>
        </authorList>
    </citation>
    <scope>NUCLEOTIDE SEQUENCE</scope>
</reference>
<evidence type="ECO:0000313" key="4">
    <source>
        <dbReference type="Proteomes" id="UP001151760"/>
    </source>
</evidence>
<sequence length="309" mass="35108">MNQFCKMKGIVRQFSVARTPQQNRVAERRNRTLIKAARTMLADSKLSTTFWAEAVNTACYLQNIVLVVKPHNKTPHEFFHVRTPTLSFIRPFGYPVTIPNTIDHLGKFDGKADEGFFVGYSLNSKAFRVFNSRTRIVEENLHIRFSESTPNVAGSGLDWLFDIDALTRIMNYEPIISGTQSNGFVGTKASDNAGQAKKETKPVKYYILLPLWTADPPFSQYPKSSHDDESKPSSDDGKKVDKDTRKDSEYKDQEKEDNVNSTNNVNVVSINEVNTISGKKALNFQMIQICLLWKIIAYLTSQEMMKMMV</sequence>
<feature type="domain" description="Integrase catalytic" evidence="2">
    <location>
        <begin position="1"/>
        <end position="83"/>
    </location>
</feature>
<evidence type="ECO:0000313" key="3">
    <source>
        <dbReference type="EMBL" id="GJS88399.1"/>
    </source>
</evidence>
<gene>
    <name evidence="3" type="ORF">Tco_0771035</name>
</gene>
<dbReference type="PANTHER" id="PTHR42648:SF32">
    <property type="entry name" value="RIBONUCLEASE H-LIKE DOMAIN, GAG-PRE-INTEGRASE DOMAIN PROTEIN-RELATED"/>
    <property type="match status" value="1"/>
</dbReference>
<dbReference type="EMBL" id="BQNB010011270">
    <property type="protein sequence ID" value="GJS88399.1"/>
    <property type="molecule type" value="Genomic_DNA"/>
</dbReference>
<organism evidence="3 4">
    <name type="scientific">Tanacetum coccineum</name>
    <dbReference type="NCBI Taxonomy" id="301880"/>
    <lineage>
        <taxon>Eukaryota</taxon>
        <taxon>Viridiplantae</taxon>
        <taxon>Streptophyta</taxon>
        <taxon>Embryophyta</taxon>
        <taxon>Tracheophyta</taxon>
        <taxon>Spermatophyta</taxon>
        <taxon>Magnoliopsida</taxon>
        <taxon>eudicotyledons</taxon>
        <taxon>Gunneridae</taxon>
        <taxon>Pentapetalae</taxon>
        <taxon>asterids</taxon>
        <taxon>campanulids</taxon>
        <taxon>Asterales</taxon>
        <taxon>Asteraceae</taxon>
        <taxon>Asteroideae</taxon>
        <taxon>Anthemideae</taxon>
        <taxon>Anthemidinae</taxon>
        <taxon>Tanacetum</taxon>
    </lineage>
</organism>
<dbReference type="Pfam" id="PF25597">
    <property type="entry name" value="SH3_retrovirus"/>
    <property type="match status" value="1"/>
</dbReference>
<dbReference type="InterPro" id="IPR036397">
    <property type="entry name" value="RNaseH_sf"/>
</dbReference>
<dbReference type="InterPro" id="IPR039537">
    <property type="entry name" value="Retrotran_Ty1/copia-like"/>
</dbReference>
<dbReference type="InterPro" id="IPR057670">
    <property type="entry name" value="SH3_retrovirus"/>
</dbReference>
<evidence type="ECO:0000259" key="2">
    <source>
        <dbReference type="PROSITE" id="PS50994"/>
    </source>
</evidence>
<keyword evidence="4" id="KW-1185">Reference proteome</keyword>
<name>A0ABQ4ZDW8_9ASTR</name>
<dbReference type="PROSITE" id="PS50994">
    <property type="entry name" value="INTEGRASE"/>
    <property type="match status" value="1"/>
</dbReference>
<reference evidence="3" key="1">
    <citation type="journal article" date="2022" name="Int. J. Mol. Sci.">
        <title>Draft Genome of Tanacetum Coccineum: Genomic Comparison of Closely Related Tanacetum-Family Plants.</title>
        <authorList>
            <person name="Yamashiro T."/>
            <person name="Shiraishi A."/>
            <person name="Nakayama K."/>
            <person name="Satake H."/>
        </authorList>
    </citation>
    <scope>NUCLEOTIDE SEQUENCE</scope>
</reference>
<dbReference type="InterPro" id="IPR001584">
    <property type="entry name" value="Integrase_cat-core"/>
</dbReference>
<feature type="compositionally biased region" description="Basic and acidic residues" evidence="1">
    <location>
        <begin position="224"/>
        <end position="258"/>
    </location>
</feature>
<dbReference type="PANTHER" id="PTHR42648">
    <property type="entry name" value="TRANSPOSASE, PUTATIVE-RELATED"/>
    <property type="match status" value="1"/>
</dbReference>
<proteinExistence type="predicted"/>
<evidence type="ECO:0000256" key="1">
    <source>
        <dbReference type="SAM" id="MobiDB-lite"/>
    </source>
</evidence>
<dbReference type="Gene3D" id="3.30.420.10">
    <property type="entry name" value="Ribonuclease H-like superfamily/Ribonuclease H"/>
    <property type="match status" value="1"/>
</dbReference>
<protein>
    <submittedName>
        <fullName evidence="3">Ribonuclease H-like domain-containing protein</fullName>
    </submittedName>
</protein>
<dbReference type="InterPro" id="IPR012337">
    <property type="entry name" value="RNaseH-like_sf"/>
</dbReference>
<dbReference type="SUPFAM" id="SSF53098">
    <property type="entry name" value="Ribonuclease H-like"/>
    <property type="match status" value="1"/>
</dbReference>
<dbReference type="Proteomes" id="UP001151760">
    <property type="component" value="Unassembled WGS sequence"/>
</dbReference>
<feature type="region of interest" description="Disordered" evidence="1">
    <location>
        <begin position="220"/>
        <end position="260"/>
    </location>
</feature>
<accession>A0ABQ4ZDW8</accession>